<evidence type="ECO:0000256" key="1">
    <source>
        <dbReference type="PROSITE-ProRule" id="PRU00169"/>
    </source>
</evidence>
<dbReference type="Gene3D" id="2.40.50.1020">
    <property type="entry name" value="LytTr DNA-binding domain"/>
    <property type="match status" value="1"/>
</dbReference>
<dbReference type="SMART" id="SM00850">
    <property type="entry name" value="LytTR"/>
    <property type="match status" value="1"/>
</dbReference>
<evidence type="ECO:0000259" key="2">
    <source>
        <dbReference type="PROSITE" id="PS50110"/>
    </source>
</evidence>
<dbReference type="InterPro" id="IPR001789">
    <property type="entry name" value="Sig_transdc_resp-reg_receiver"/>
</dbReference>
<dbReference type="RefSeq" id="WP_070236637.1">
    <property type="nucleotide sequence ID" value="NZ_CP017478.1"/>
</dbReference>
<dbReference type="EMBL" id="CP017478">
    <property type="protein sequence ID" value="AOW20494.1"/>
    <property type="molecule type" value="Genomic_DNA"/>
</dbReference>
<dbReference type="InterPro" id="IPR011006">
    <property type="entry name" value="CheY-like_superfamily"/>
</dbReference>
<dbReference type="GO" id="GO:0000156">
    <property type="term" value="F:phosphorelay response regulator activity"/>
    <property type="evidence" value="ECO:0007669"/>
    <property type="project" value="InterPro"/>
</dbReference>
<dbReference type="OrthoDB" id="2168082at2"/>
<dbReference type="PROSITE" id="PS50930">
    <property type="entry name" value="HTH_LYTTR"/>
    <property type="match status" value="1"/>
</dbReference>
<dbReference type="SUPFAM" id="SSF52172">
    <property type="entry name" value="CheY-like"/>
    <property type="match status" value="1"/>
</dbReference>
<gene>
    <name evidence="4" type="ORF">LPB138_07315</name>
</gene>
<dbReference type="Pfam" id="PF04397">
    <property type="entry name" value="LytTR"/>
    <property type="match status" value="1"/>
</dbReference>
<organism evidence="4 5">
    <name type="scientific">Urechidicola croceus</name>
    <dbReference type="NCBI Taxonomy" id="1850246"/>
    <lineage>
        <taxon>Bacteria</taxon>
        <taxon>Pseudomonadati</taxon>
        <taxon>Bacteroidota</taxon>
        <taxon>Flavobacteriia</taxon>
        <taxon>Flavobacteriales</taxon>
        <taxon>Flavobacteriaceae</taxon>
        <taxon>Urechidicola</taxon>
    </lineage>
</organism>
<proteinExistence type="predicted"/>
<dbReference type="PANTHER" id="PTHR37299:SF1">
    <property type="entry name" value="STAGE 0 SPORULATION PROTEIN A HOMOLOG"/>
    <property type="match status" value="1"/>
</dbReference>
<reference evidence="4 5" key="1">
    <citation type="submission" date="2016-10" db="EMBL/GenBank/DDBJ databases">
        <title>Lutibacter sp. LPB0138, isolated from marine gastropod.</title>
        <authorList>
            <person name="Kim E."/>
            <person name="Yi H."/>
        </authorList>
    </citation>
    <scope>NUCLEOTIDE SEQUENCE [LARGE SCALE GENOMIC DNA]</scope>
    <source>
        <strain evidence="4 5">LPB0138</strain>
    </source>
</reference>
<dbReference type="Proteomes" id="UP000176050">
    <property type="component" value="Chromosome"/>
</dbReference>
<dbReference type="InterPro" id="IPR046947">
    <property type="entry name" value="LytR-like"/>
</dbReference>
<keyword evidence="5" id="KW-1185">Reference proteome</keyword>
<feature type="modified residue" description="4-aspartylphosphate" evidence="1">
    <location>
        <position position="53"/>
    </location>
</feature>
<dbReference type="AlphaFoldDB" id="A0A1D8P7G0"/>
<dbReference type="InterPro" id="IPR007492">
    <property type="entry name" value="LytTR_DNA-bd_dom"/>
</dbReference>
<name>A0A1D8P7G0_9FLAO</name>
<feature type="domain" description="HTH LytTR-type" evidence="3">
    <location>
        <begin position="137"/>
        <end position="235"/>
    </location>
</feature>
<dbReference type="PROSITE" id="PS50110">
    <property type="entry name" value="RESPONSE_REGULATORY"/>
    <property type="match status" value="1"/>
</dbReference>
<dbReference type="GO" id="GO:0003677">
    <property type="term" value="F:DNA binding"/>
    <property type="evidence" value="ECO:0007669"/>
    <property type="project" value="UniProtKB-KW"/>
</dbReference>
<evidence type="ECO:0000313" key="4">
    <source>
        <dbReference type="EMBL" id="AOW20494.1"/>
    </source>
</evidence>
<sequence length="236" mass="27307">MNCIIIDDESTARLIIRQLCSNDDKLNIVEEFSNAIQAIKFLNQNKVDLIFLDIHMPDFTGFDFIQTLKNPPKIIVTTSDKNFAIEAFEYDCIVDFLVKPIELPRFLKAIQKAEKHIVKKEISSSSKNKDTSVGKELYVNIDRRLIKIDISSIYLIEAKGDYINVKTEGKNYIVHSTLKKIEEKLPQDLFLKVHRSYIINIKKIIDIEDNSVLIKKDVIPVSRSNRPELMKRLNLL</sequence>
<evidence type="ECO:0000313" key="5">
    <source>
        <dbReference type="Proteomes" id="UP000176050"/>
    </source>
</evidence>
<dbReference type="Gene3D" id="3.40.50.2300">
    <property type="match status" value="1"/>
</dbReference>
<dbReference type="PANTHER" id="PTHR37299">
    <property type="entry name" value="TRANSCRIPTIONAL REGULATOR-RELATED"/>
    <property type="match status" value="1"/>
</dbReference>
<protein>
    <submittedName>
        <fullName evidence="4">DNA-binding response regulator</fullName>
    </submittedName>
</protein>
<evidence type="ECO:0000259" key="3">
    <source>
        <dbReference type="PROSITE" id="PS50930"/>
    </source>
</evidence>
<keyword evidence="4" id="KW-0238">DNA-binding</keyword>
<feature type="domain" description="Response regulatory" evidence="2">
    <location>
        <begin position="2"/>
        <end position="114"/>
    </location>
</feature>
<dbReference type="KEGG" id="lul:LPB138_07315"/>
<dbReference type="SMART" id="SM00448">
    <property type="entry name" value="REC"/>
    <property type="match status" value="1"/>
</dbReference>
<keyword evidence="1" id="KW-0597">Phosphoprotein</keyword>
<dbReference type="Pfam" id="PF00072">
    <property type="entry name" value="Response_reg"/>
    <property type="match status" value="1"/>
</dbReference>
<dbReference type="STRING" id="1850246.LPB138_07315"/>
<accession>A0A1D8P7G0</accession>